<dbReference type="InterPro" id="IPR025403">
    <property type="entry name" value="TgpA-like_C"/>
</dbReference>
<reference evidence="3 4" key="1">
    <citation type="submission" date="2018-03" db="EMBL/GenBank/DDBJ databases">
        <title>Genomic Encyclopedia of Archaeal and Bacterial Type Strains, Phase II (KMG-II): from individual species to whole genera.</title>
        <authorList>
            <person name="Goeker M."/>
        </authorList>
    </citation>
    <scope>NUCLEOTIDE SEQUENCE [LARGE SCALE GENOMIC DNA]</scope>
    <source>
        <strain evidence="3 4">DSM 25027</strain>
    </source>
</reference>
<dbReference type="RefSeq" id="WP_146129948.1">
    <property type="nucleotide sequence ID" value="NZ_PVYX01000002.1"/>
</dbReference>
<dbReference type="Proteomes" id="UP000237640">
    <property type="component" value="Unassembled WGS sequence"/>
</dbReference>
<keyword evidence="4" id="KW-1185">Reference proteome</keyword>
<dbReference type="OrthoDB" id="5491447at2"/>
<proteinExistence type="predicted"/>
<keyword evidence="1" id="KW-0812">Transmembrane</keyword>
<organism evidence="3 4">
    <name type="scientific">Flagellimonas meridianipacifica</name>
    <dbReference type="NCBI Taxonomy" id="1080225"/>
    <lineage>
        <taxon>Bacteria</taxon>
        <taxon>Pseudomonadati</taxon>
        <taxon>Bacteroidota</taxon>
        <taxon>Flavobacteriia</taxon>
        <taxon>Flavobacteriales</taxon>
        <taxon>Flavobacteriaceae</taxon>
        <taxon>Flagellimonas</taxon>
    </lineage>
</organism>
<evidence type="ECO:0000259" key="2">
    <source>
        <dbReference type="Pfam" id="PF13559"/>
    </source>
</evidence>
<dbReference type="EMBL" id="PVYX01000002">
    <property type="protein sequence ID" value="PRX55491.1"/>
    <property type="molecule type" value="Genomic_DNA"/>
</dbReference>
<evidence type="ECO:0000313" key="4">
    <source>
        <dbReference type="Proteomes" id="UP000237640"/>
    </source>
</evidence>
<keyword evidence="1" id="KW-0472">Membrane</keyword>
<feature type="transmembrane region" description="Helical" evidence="1">
    <location>
        <begin position="95"/>
        <end position="114"/>
    </location>
</feature>
<feature type="domain" description="Protein-glutamine gamma-glutamyltransferase-like C-terminal" evidence="2">
    <location>
        <begin position="166"/>
        <end position="225"/>
    </location>
</feature>
<evidence type="ECO:0000256" key="1">
    <source>
        <dbReference type="SAM" id="Phobius"/>
    </source>
</evidence>
<comment type="caution">
    <text evidence="3">The sequence shown here is derived from an EMBL/GenBank/DDBJ whole genome shotgun (WGS) entry which is preliminary data.</text>
</comment>
<protein>
    <submittedName>
        <fullName evidence="3">Uncharacterized protein DUF4129</fullName>
    </submittedName>
</protein>
<evidence type="ECO:0000313" key="3">
    <source>
        <dbReference type="EMBL" id="PRX55491.1"/>
    </source>
</evidence>
<sequence>MRSVICLLFLIPILGFGNLQEKDSLQLKYDTDSRLEERSFNQDLSQKYQGDEFNYEIKTGESQNLLLRFLRWLFGGLGEIFGFDVSPNALKVIQYFIYVLMGLLVIYLLVRFLVNERFGSIFTKKANSILDVDLSEQHIESLDLDSLMNEALQKKDYRLAVRYQFLKVLKRLSQKQLIDWHFEKTNSDYEKELKENRLRAKFKEVSYLYEHIWYGENPITERQYQKTDDRFNTLNTLIPL</sequence>
<dbReference type="Pfam" id="PF13559">
    <property type="entry name" value="DUF4129"/>
    <property type="match status" value="1"/>
</dbReference>
<dbReference type="AlphaFoldDB" id="A0A2T0MDB9"/>
<keyword evidence="1" id="KW-1133">Transmembrane helix</keyword>
<accession>A0A2T0MDB9</accession>
<gene>
    <name evidence="3" type="ORF">CLV81_3904</name>
</gene>
<name>A0A2T0MDB9_9FLAO</name>